<evidence type="ECO:0000256" key="7">
    <source>
        <dbReference type="ARBA" id="ARBA00024739"/>
    </source>
</evidence>
<accession>A0ABQ1I2Q8</accession>
<comment type="function">
    <text evidence="7">Responsible for the coupling of flagellin expression to flagellar assembly by preventing expression of the flagellin genes when a component of the middle class of proteins is defective. It negatively regulates flagellar genes by inhibiting the activity of FliA by directly binding to FliA.</text>
</comment>
<feature type="compositionally biased region" description="Polar residues" evidence="9">
    <location>
        <begin position="1"/>
        <end position="17"/>
    </location>
</feature>
<keyword evidence="6" id="KW-0804">Transcription</keyword>
<evidence type="ECO:0000313" key="12">
    <source>
        <dbReference type="Proteomes" id="UP000651977"/>
    </source>
</evidence>
<protein>
    <recommendedName>
        <fullName evidence="2">Negative regulator of flagellin synthesis</fullName>
    </recommendedName>
    <alternativeName>
        <fullName evidence="8">Anti-sigma-28 factor</fullName>
    </alternativeName>
</protein>
<evidence type="ECO:0000313" key="11">
    <source>
        <dbReference type="EMBL" id="GGB10702.1"/>
    </source>
</evidence>
<evidence type="ECO:0000256" key="1">
    <source>
        <dbReference type="ARBA" id="ARBA00005322"/>
    </source>
</evidence>
<organism evidence="11 12">
    <name type="scientific">Agarivorans gilvus</name>
    <dbReference type="NCBI Taxonomy" id="680279"/>
    <lineage>
        <taxon>Bacteria</taxon>
        <taxon>Pseudomonadati</taxon>
        <taxon>Pseudomonadota</taxon>
        <taxon>Gammaproteobacteria</taxon>
        <taxon>Alteromonadales</taxon>
        <taxon>Alteromonadaceae</taxon>
        <taxon>Agarivorans</taxon>
    </lineage>
</organism>
<evidence type="ECO:0000256" key="6">
    <source>
        <dbReference type="ARBA" id="ARBA00023163"/>
    </source>
</evidence>
<feature type="region of interest" description="Disordered" evidence="9">
    <location>
        <begin position="1"/>
        <end position="42"/>
    </location>
</feature>
<dbReference type="Pfam" id="PF04316">
    <property type="entry name" value="FlgM"/>
    <property type="match status" value="1"/>
</dbReference>
<gene>
    <name evidence="11" type="ORF">GCM10007414_25120</name>
</gene>
<dbReference type="Proteomes" id="UP000651977">
    <property type="component" value="Unassembled WGS sequence"/>
</dbReference>
<evidence type="ECO:0000256" key="4">
    <source>
        <dbReference type="ARBA" id="ARBA00022795"/>
    </source>
</evidence>
<keyword evidence="5" id="KW-0805">Transcription regulation</keyword>
<dbReference type="SUPFAM" id="SSF101498">
    <property type="entry name" value="Anti-sigma factor FlgM"/>
    <property type="match status" value="1"/>
</dbReference>
<evidence type="ECO:0000256" key="5">
    <source>
        <dbReference type="ARBA" id="ARBA00023015"/>
    </source>
</evidence>
<comment type="caution">
    <text evidence="11">The sequence shown here is derived from an EMBL/GenBank/DDBJ whole genome shotgun (WGS) entry which is preliminary data.</text>
</comment>
<evidence type="ECO:0000259" key="10">
    <source>
        <dbReference type="Pfam" id="PF04316"/>
    </source>
</evidence>
<keyword evidence="12" id="KW-1185">Reference proteome</keyword>
<reference evidence="12" key="1">
    <citation type="journal article" date="2019" name="Int. J. Syst. Evol. Microbiol.">
        <title>The Global Catalogue of Microorganisms (GCM) 10K type strain sequencing project: providing services to taxonomists for standard genome sequencing and annotation.</title>
        <authorList>
            <consortium name="The Broad Institute Genomics Platform"/>
            <consortium name="The Broad Institute Genome Sequencing Center for Infectious Disease"/>
            <person name="Wu L."/>
            <person name="Ma J."/>
        </authorList>
    </citation>
    <scope>NUCLEOTIDE SEQUENCE [LARGE SCALE GENOMIC DNA]</scope>
    <source>
        <strain evidence="12">CGMCC 1.10131</strain>
    </source>
</reference>
<dbReference type="InterPro" id="IPR035890">
    <property type="entry name" value="Anti-sigma-28_factor_FlgM_sf"/>
</dbReference>
<evidence type="ECO:0000256" key="9">
    <source>
        <dbReference type="SAM" id="MobiDB-lite"/>
    </source>
</evidence>
<feature type="compositionally biased region" description="Polar residues" evidence="9">
    <location>
        <begin position="27"/>
        <end position="42"/>
    </location>
</feature>
<keyword evidence="4" id="KW-1005">Bacterial flagellum biogenesis</keyword>
<evidence type="ECO:0000256" key="2">
    <source>
        <dbReference type="ARBA" id="ARBA00017823"/>
    </source>
</evidence>
<keyword evidence="11" id="KW-0966">Cell projection</keyword>
<dbReference type="RefSeq" id="WP_055732115.1">
    <property type="nucleotide sequence ID" value="NZ_BMDY01000014.1"/>
</dbReference>
<dbReference type="InterPro" id="IPR031316">
    <property type="entry name" value="FlgM_C"/>
</dbReference>
<dbReference type="InterPro" id="IPR007412">
    <property type="entry name" value="FlgM"/>
</dbReference>
<evidence type="ECO:0000256" key="3">
    <source>
        <dbReference type="ARBA" id="ARBA00022491"/>
    </source>
</evidence>
<keyword evidence="11" id="KW-0282">Flagellum</keyword>
<feature type="domain" description="Anti-sigma-28 factor FlgM C-terminal" evidence="10">
    <location>
        <begin position="43"/>
        <end position="95"/>
    </location>
</feature>
<dbReference type="EMBL" id="BMDY01000014">
    <property type="protein sequence ID" value="GGB10702.1"/>
    <property type="molecule type" value="Genomic_DNA"/>
</dbReference>
<sequence length="107" mass="11434">MALNINNLGGNRPSQLDANRVSDKGTKTSAEQGSNATSAVAQDSVMLTNEAQQLSRIQQNLLSDSDSRSSKLESIKQAVADGSYQIDANRVAQKMGDFESEFNKALG</sequence>
<dbReference type="NCBIfam" id="TIGR03824">
    <property type="entry name" value="FlgM_jcvi"/>
    <property type="match status" value="1"/>
</dbReference>
<comment type="similarity">
    <text evidence="1">Belongs to the FlgM family.</text>
</comment>
<keyword evidence="3" id="KW-0678">Repressor</keyword>
<evidence type="ECO:0000256" key="8">
    <source>
        <dbReference type="ARBA" id="ARBA00030117"/>
    </source>
</evidence>
<keyword evidence="11" id="KW-0969">Cilium</keyword>
<name>A0ABQ1I2Q8_9ALTE</name>
<proteinExistence type="inferred from homology"/>